<evidence type="ECO:0000313" key="2">
    <source>
        <dbReference type="EMBL" id="MCO1654221.1"/>
    </source>
</evidence>
<dbReference type="RefSeq" id="WP_252435820.1">
    <property type="nucleotide sequence ID" value="NZ_JAGSOV010000009.1"/>
</dbReference>
<evidence type="ECO:0000313" key="3">
    <source>
        <dbReference type="Proteomes" id="UP001165283"/>
    </source>
</evidence>
<reference evidence="2" key="1">
    <citation type="submission" date="2021-04" db="EMBL/GenBank/DDBJ databases">
        <title>Pseudonocardia sp. nov., isolated from sandy soil of mangrove forest.</title>
        <authorList>
            <person name="Zan Z."/>
            <person name="Huang R."/>
            <person name="Liu W."/>
        </authorList>
    </citation>
    <scope>NUCLEOTIDE SEQUENCE</scope>
    <source>
        <strain evidence="2">S2-4</strain>
    </source>
</reference>
<feature type="chain" id="PRO_5045840047" description="META domain-containing protein" evidence="1">
    <location>
        <begin position="20"/>
        <end position="281"/>
    </location>
</feature>
<proteinExistence type="predicted"/>
<comment type="caution">
    <text evidence="2">The sequence shown here is derived from an EMBL/GenBank/DDBJ whole genome shotgun (WGS) entry which is preliminary data.</text>
</comment>
<feature type="signal peptide" evidence="1">
    <location>
        <begin position="1"/>
        <end position="19"/>
    </location>
</feature>
<keyword evidence="1" id="KW-0732">Signal</keyword>
<dbReference type="PROSITE" id="PS51257">
    <property type="entry name" value="PROKAR_LIPOPROTEIN"/>
    <property type="match status" value="1"/>
</dbReference>
<sequence>MRLLLNAPLAVLLAVAGCAAVPPALTVVPATPSPPDPGALPGWWRVAETGETVVIGPGGAEVRAAGVPAGGPVHTGDWKADPGGRFLAQLDVYWYPGDWPTPPDAVPPAPEWAAAATGFRVDGPDRVLLGRDGSPVARLVPEPPGTTSVLDHAGGPVLDGTRGALAPAVPVPAPLRPAGPDELVGRWSPVTATGPASVEFDASGAWRGTVGCVDLGARWTAGPDGGFLAIEPPFRPEPACEHPYDVAAELSRARRVALDGPELVLLDVDGTQVGRYARPQR</sequence>
<name>A0ABT0ZU10_9PSEU</name>
<organism evidence="2 3">
    <name type="scientific">Pseudonocardia humida</name>
    <dbReference type="NCBI Taxonomy" id="2800819"/>
    <lineage>
        <taxon>Bacteria</taxon>
        <taxon>Bacillati</taxon>
        <taxon>Actinomycetota</taxon>
        <taxon>Actinomycetes</taxon>
        <taxon>Pseudonocardiales</taxon>
        <taxon>Pseudonocardiaceae</taxon>
        <taxon>Pseudonocardia</taxon>
    </lineage>
</organism>
<protein>
    <recommendedName>
        <fullName evidence="4">META domain-containing protein</fullName>
    </recommendedName>
</protein>
<evidence type="ECO:0000256" key="1">
    <source>
        <dbReference type="SAM" id="SignalP"/>
    </source>
</evidence>
<dbReference type="Proteomes" id="UP001165283">
    <property type="component" value="Unassembled WGS sequence"/>
</dbReference>
<accession>A0ABT0ZU10</accession>
<evidence type="ECO:0008006" key="4">
    <source>
        <dbReference type="Google" id="ProtNLM"/>
    </source>
</evidence>
<gene>
    <name evidence="2" type="ORF">KDL28_04060</name>
</gene>
<keyword evidence="3" id="KW-1185">Reference proteome</keyword>
<dbReference type="EMBL" id="JAGSOV010000009">
    <property type="protein sequence ID" value="MCO1654221.1"/>
    <property type="molecule type" value="Genomic_DNA"/>
</dbReference>